<dbReference type="PRINTS" id="PR00380">
    <property type="entry name" value="KINESINHEAVY"/>
</dbReference>
<keyword evidence="5" id="KW-0493">Microtubule</keyword>
<keyword evidence="1 4" id="KW-0547">Nucleotide-binding</keyword>
<sequence>MGTRIVYDKRTLRRKYAGVFVSAIAEYSARGSFLDEVADTLGGDPAPSAGDEPVQVFARKRPLFREEAERGEFDVVTASPHGVLVHACRMRPDLRSPYLATHYSPLYAFDELSSNAEVVDCIRLDKLLAAAAAGGDTALCCFGQTGSGKSFTMAAVLRSASRMLFGPSGLLARTGLALELAAYEVAGPAVHDLQADRARLRLREAPDGSTFVNAAARPAPDAAALSALLQAATRARATAATARNPGSSRTHAFYELRLVEVRTHAHRGHASPARALSPGRGGSVGACTLQRGSVLFVDLAGAERAADSAEHDAERQAQSADINSGLRALKECFRARNLASRCGGEGVRIPYRESALSRLMKRVLESAQPGARAAARVVVIATISPCASDTEASLNTLRHAAVMAGLAALDRDSDMLLEETDLAAARPRAAPLCAPDGGELPSIRGGSGGGAAQQTPPPPPQQQHQRQLPHHHHNQHPHHHQHPAGAAADGGRSGRWGSAAPLGQRPSPGYYRSSSGGGGGGSGSGGGLGLGPRAAHHSASRTPLGGRLFTPPDSGRQGRGCDYDQQPFAPGAPRPSPHTPHYGLAGSARAAVAPDEAAPSPLPPVKWSPAEVRHWVCEVGGGRFRAAAAALPPSVDGKALSRFPELRFKQLFGGEDAATAARRGRALFELFREEVRTASAQRMQRLRDERG</sequence>
<dbReference type="InterPro" id="IPR036961">
    <property type="entry name" value="Kinesin_motor_dom_sf"/>
</dbReference>
<feature type="region of interest" description="Disordered" evidence="6">
    <location>
        <begin position="428"/>
        <end position="584"/>
    </location>
</feature>
<dbReference type="OrthoDB" id="3176171at2759"/>
<dbReference type="Gene3D" id="3.40.850.10">
    <property type="entry name" value="Kinesin motor domain"/>
    <property type="match status" value="1"/>
</dbReference>
<dbReference type="InParanoid" id="A0A2V0PIG7"/>
<feature type="domain" description="Kinesin motor" evidence="7">
    <location>
        <begin position="53"/>
        <end position="406"/>
    </location>
</feature>
<dbReference type="InterPro" id="IPR019821">
    <property type="entry name" value="Kinesin_motor_CS"/>
</dbReference>
<dbReference type="PANTHER" id="PTHR24115:SF799">
    <property type="entry name" value="KINESIN-LIKE PROTEIN"/>
    <property type="match status" value="1"/>
</dbReference>
<dbReference type="GO" id="GO:0005871">
    <property type="term" value="C:kinesin complex"/>
    <property type="evidence" value="ECO:0007669"/>
    <property type="project" value="TreeGrafter"/>
</dbReference>
<accession>A0A2V0PIG7</accession>
<dbReference type="GO" id="GO:0016887">
    <property type="term" value="F:ATP hydrolysis activity"/>
    <property type="evidence" value="ECO:0007669"/>
    <property type="project" value="TreeGrafter"/>
</dbReference>
<dbReference type="InterPro" id="IPR027640">
    <property type="entry name" value="Kinesin-like_fam"/>
</dbReference>
<dbReference type="GO" id="GO:0005524">
    <property type="term" value="F:ATP binding"/>
    <property type="evidence" value="ECO:0007669"/>
    <property type="project" value="UniProtKB-UniRule"/>
</dbReference>
<name>A0A2V0PIG7_9CHLO</name>
<evidence type="ECO:0000313" key="9">
    <source>
        <dbReference type="Proteomes" id="UP000247498"/>
    </source>
</evidence>
<evidence type="ECO:0000256" key="3">
    <source>
        <dbReference type="ARBA" id="ARBA00023175"/>
    </source>
</evidence>
<reference evidence="8 9" key="1">
    <citation type="journal article" date="2018" name="Sci. Rep.">
        <title>Raphidocelis subcapitata (=Pseudokirchneriella subcapitata) provides an insight into genome evolution and environmental adaptations in the Sphaeropleales.</title>
        <authorList>
            <person name="Suzuki S."/>
            <person name="Yamaguchi H."/>
            <person name="Nakajima N."/>
            <person name="Kawachi M."/>
        </authorList>
    </citation>
    <scope>NUCLEOTIDE SEQUENCE [LARGE SCALE GENOMIC DNA]</scope>
    <source>
        <strain evidence="8 9">NIES-35</strain>
    </source>
</reference>
<feature type="compositionally biased region" description="Gly residues" evidence="6">
    <location>
        <begin position="515"/>
        <end position="530"/>
    </location>
</feature>
<feature type="compositionally biased region" description="Basic residues" evidence="6">
    <location>
        <begin position="467"/>
        <end position="482"/>
    </location>
</feature>
<evidence type="ECO:0000256" key="2">
    <source>
        <dbReference type="ARBA" id="ARBA00022840"/>
    </source>
</evidence>
<feature type="binding site" evidence="4">
    <location>
        <begin position="143"/>
        <end position="150"/>
    </location>
    <ligand>
        <name>ATP</name>
        <dbReference type="ChEBI" id="CHEBI:30616"/>
    </ligand>
</feature>
<dbReference type="GO" id="GO:0008017">
    <property type="term" value="F:microtubule binding"/>
    <property type="evidence" value="ECO:0007669"/>
    <property type="project" value="InterPro"/>
</dbReference>
<keyword evidence="3 4" id="KW-0505">Motor protein</keyword>
<dbReference type="InterPro" id="IPR001752">
    <property type="entry name" value="Kinesin_motor_dom"/>
</dbReference>
<dbReference type="AlphaFoldDB" id="A0A2V0PIG7"/>
<protein>
    <recommendedName>
        <fullName evidence="5">Kinesin-like protein</fullName>
    </recommendedName>
</protein>
<comment type="similarity">
    <text evidence="4 5">Belongs to the TRAFAC class myosin-kinesin ATPase superfamily. Kinesin family.</text>
</comment>
<evidence type="ECO:0000256" key="5">
    <source>
        <dbReference type="RuleBase" id="RU000394"/>
    </source>
</evidence>
<evidence type="ECO:0000256" key="6">
    <source>
        <dbReference type="SAM" id="MobiDB-lite"/>
    </source>
</evidence>
<evidence type="ECO:0000256" key="1">
    <source>
        <dbReference type="ARBA" id="ARBA00022741"/>
    </source>
</evidence>
<dbReference type="PANTHER" id="PTHR24115">
    <property type="entry name" value="KINESIN-RELATED"/>
    <property type="match status" value="1"/>
</dbReference>
<feature type="compositionally biased region" description="Low complexity" evidence="6">
    <location>
        <begin position="483"/>
        <end position="514"/>
    </location>
</feature>
<dbReference type="GO" id="GO:0005874">
    <property type="term" value="C:microtubule"/>
    <property type="evidence" value="ECO:0007669"/>
    <property type="project" value="UniProtKB-KW"/>
</dbReference>
<dbReference type="PROSITE" id="PS00411">
    <property type="entry name" value="KINESIN_MOTOR_1"/>
    <property type="match status" value="1"/>
</dbReference>
<dbReference type="SUPFAM" id="SSF52540">
    <property type="entry name" value="P-loop containing nucleoside triphosphate hydrolases"/>
    <property type="match status" value="1"/>
</dbReference>
<comment type="caution">
    <text evidence="8">The sequence shown here is derived from an EMBL/GenBank/DDBJ whole genome shotgun (WGS) entry which is preliminary data.</text>
</comment>
<dbReference type="PROSITE" id="PS50067">
    <property type="entry name" value="KINESIN_MOTOR_2"/>
    <property type="match status" value="1"/>
</dbReference>
<keyword evidence="9" id="KW-1185">Reference proteome</keyword>
<gene>
    <name evidence="8" type="ORF">Rsub_12173</name>
</gene>
<dbReference type="Proteomes" id="UP000247498">
    <property type="component" value="Unassembled WGS sequence"/>
</dbReference>
<dbReference type="InterPro" id="IPR027417">
    <property type="entry name" value="P-loop_NTPase"/>
</dbReference>
<dbReference type="STRING" id="307507.A0A2V0PIG7"/>
<proteinExistence type="inferred from homology"/>
<evidence type="ECO:0000259" key="7">
    <source>
        <dbReference type="PROSITE" id="PS50067"/>
    </source>
</evidence>
<dbReference type="GO" id="GO:0003777">
    <property type="term" value="F:microtubule motor activity"/>
    <property type="evidence" value="ECO:0007669"/>
    <property type="project" value="InterPro"/>
</dbReference>
<dbReference type="SMART" id="SM00129">
    <property type="entry name" value="KISc"/>
    <property type="match status" value="1"/>
</dbReference>
<evidence type="ECO:0000313" key="8">
    <source>
        <dbReference type="EMBL" id="GBF99369.1"/>
    </source>
</evidence>
<keyword evidence="2 4" id="KW-0067">ATP-binding</keyword>
<dbReference type="EMBL" id="BDRX01000155">
    <property type="protein sequence ID" value="GBF99369.1"/>
    <property type="molecule type" value="Genomic_DNA"/>
</dbReference>
<organism evidence="8 9">
    <name type="scientific">Raphidocelis subcapitata</name>
    <dbReference type="NCBI Taxonomy" id="307507"/>
    <lineage>
        <taxon>Eukaryota</taxon>
        <taxon>Viridiplantae</taxon>
        <taxon>Chlorophyta</taxon>
        <taxon>core chlorophytes</taxon>
        <taxon>Chlorophyceae</taxon>
        <taxon>CS clade</taxon>
        <taxon>Sphaeropleales</taxon>
        <taxon>Selenastraceae</taxon>
        <taxon>Raphidocelis</taxon>
    </lineage>
</organism>
<dbReference type="GO" id="GO:0007018">
    <property type="term" value="P:microtubule-based movement"/>
    <property type="evidence" value="ECO:0007669"/>
    <property type="project" value="InterPro"/>
</dbReference>
<evidence type="ECO:0000256" key="4">
    <source>
        <dbReference type="PROSITE-ProRule" id="PRU00283"/>
    </source>
</evidence>
<dbReference type="Pfam" id="PF00225">
    <property type="entry name" value="Kinesin"/>
    <property type="match status" value="1"/>
</dbReference>